<dbReference type="PROSITE" id="PS51257">
    <property type="entry name" value="PROKAR_LIPOPROTEIN"/>
    <property type="match status" value="1"/>
</dbReference>
<evidence type="ECO:0000313" key="3">
    <source>
        <dbReference type="EMBL" id="SDJ00686.1"/>
    </source>
</evidence>
<proteinExistence type="predicted"/>
<dbReference type="EMBL" id="FNDJ01000008">
    <property type="protein sequence ID" value="SDJ00686.1"/>
    <property type="molecule type" value="Genomic_DNA"/>
</dbReference>
<feature type="chain" id="PRO_5038463461" evidence="1">
    <location>
        <begin position="26"/>
        <end position="165"/>
    </location>
</feature>
<dbReference type="Gene3D" id="3.10.450.50">
    <property type="match status" value="1"/>
</dbReference>
<keyword evidence="1" id="KW-0732">Signal</keyword>
<dbReference type="Proteomes" id="UP000199202">
    <property type="component" value="Unassembled WGS sequence"/>
</dbReference>
<feature type="signal peptide" evidence="1">
    <location>
        <begin position="1"/>
        <end position="25"/>
    </location>
</feature>
<dbReference type="OrthoDB" id="3699459at2"/>
<dbReference type="Pfam" id="PF12680">
    <property type="entry name" value="SnoaL_2"/>
    <property type="match status" value="1"/>
</dbReference>
<dbReference type="AlphaFoldDB" id="A0A1G8Q7Z9"/>
<accession>A0A1G8Q7Z9</accession>
<evidence type="ECO:0000313" key="4">
    <source>
        <dbReference type="Proteomes" id="UP000199202"/>
    </source>
</evidence>
<gene>
    <name evidence="3" type="ORF">SAMN05421869_108153</name>
</gene>
<dbReference type="SUPFAM" id="SSF54427">
    <property type="entry name" value="NTF2-like"/>
    <property type="match status" value="1"/>
</dbReference>
<protein>
    <submittedName>
        <fullName evidence="3">SnoaL-like domain-containing protein</fullName>
    </submittedName>
</protein>
<organism evidence="3 4">
    <name type="scientific">Nonomuraea jiangxiensis</name>
    <dbReference type="NCBI Taxonomy" id="633440"/>
    <lineage>
        <taxon>Bacteria</taxon>
        <taxon>Bacillati</taxon>
        <taxon>Actinomycetota</taxon>
        <taxon>Actinomycetes</taxon>
        <taxon>Streptosporangiales</taxon>
        <taxon>Streptosporangiaceae</taxon>
        <taxon>Nonomuraea</taxon>
    </lineage>
</organism>
<name>A0A1G8Q7Z9_9ACTN</name>
<feature type="domain" description="SnoaL-like" evidence="2">
    <location>
        <begin position="63"/>
        <end position="146"/>
    </location>
</feature>
<sequence length="165" mass="17428">MMIRMRGDLLACAAALALGTTAGCAGEERPTAATASTSAAASPTAASPGETAAAAEPGHRELVERFVAAINAGDEAGVRDTFAPEARFDSVGRIYDGRDEIMDRFLVPEVIEAKGQYRLLSLTPGQGERVVAEYDFSTGGGSREHFTYDCSVRADRFADCVGRYV</sequence>
<dbReference type="InterPro" id="IPR032710">
    <property type="entry name" value="NTF2-like_dom_sf"/>
</dbReference>
<evidence type="ECO:0000259" key="2">
    <source>
        <dbReference type="Pfam" id="PF12680"/>
    </source>
</evidence>
<reference evidence="3 4" key="1">
    <citation type="submission" date="2016-10" db="EMBL/GenBank/DDBJ databases">
        <authorList>
            <person name="de Groot N.N."/>
        </authorList>
    </citation>
    <scope>NUCLEOTIDE SEQUENCE [LARGE SCALE GENOMIC DNA]</scope>
    <source>
        <strain evidence="3 4">CGMCC 4.6533</strain>
    </source>
</reference>
<keyword evidence="4" id="KW-1185">Reference proteome</keyword>
<evidence type="ECO:0000256" key="1">
    <source>
        <dbReference type="SAM" id="SignalP"/>
    </source>
</evidence>
<dbReference type="InterPro" id="IPR037401">
    <property type="entry name" value="SnoaL-like"/>
</dbReference>